<dbReference type="InterPro" id="IPR050565">
    <property type="entry name" value="LYPA1-2/EST-like"/>
</dbReference>
<dbReference type="AlphaFoldDB" id="A0A8C5VG00"/>
<proteinExistence type="inferred from homology"/>
<protein>
    <recommendedName>
        <fullName evidence="2">palmitoyl-protein hydrolase</fullName>
        <ecNumber evidence="2">3.1.2.22</ecNumber>
    </recommendedName>
</protein>
<dbReference type="GeneTree" id="ENSGT00940000156197"/>
<dbReference type="GO" id="GO:0005737">
    <property type="term" value="C:cytoplasm"/>
    <property type="evidence" value="ECO:0007669"/>
    <property type="project" value="TreeGrafter"/>
</dbReference>
<accession>A0A8C5VG00</accession>
<dbReference type="PANTHER" id="PTHR10655:SF13">
    <property type="entry name" value="ACYL-PROTEIN THIOESTERASE 2"/>
    <property type="match status" value="1"/>
</dbReference>
<dbReference type="PANTHER" id="PTHR10655">
    <property type="entry name" value="LYSOPHOSPHOLIPASE-RELATED"/>
    <property type="match status" value="1"/>
</dbReference>
<dbReference type="GO" id="GO:0008474">
    <property type="term" value="F:palmitoyl-(protein) hydrolase activity"/>
    <property type="evidence" value="ECO:0007669"/>
    <property type="project" value="UniProtKB-EC"/>
</dbReference>
<evidence type="ECO:0000313" key="4">
    <source>
        <dbReference type="Ensembl" id="ENSMICP00000021913.2"/>
    </source>
</evidence>
<reference evidence="4" key="2">
    <citation type="submission" date="2025-08" db="UniProtKB">
        <authorList>
            <consortium name="Ensembl"/>
        </authorList>
    </citation>
    <scope>IDENTIFICATION</scope>
</reference>
<dbReference type="Proteomes" id="UP000694394">
    <property type="component" value="Chromosome 19"/>
</dbReference>
<dbReference type="Gene3D" id="3.40.50.1820">
    <property type="entry name" value="alpha/beta hydrolase"/>
    <property type="match status" value="1"/>
</dbReference>
<reference evidence="4" key="3">
    <citation type="submission" date="2025-09" db="UniProtKB">
        <authorList>
            <consortium name="Ensembl"/>
        </authorList>
    </citation>
    <scope>IDENTIFICATION</scope>
</reference>
<dbReference type="Ensembl" id="ENSMICT00000044128.2">
    <property type="protein sequence ID" value="ENSMICP00000021913.2"/>
    <property type="gene ID" value="ENSMICG00000037144.2"/>
</dbReference>
<evidence type="ECO:0000259" key="3">
    <source>
        <dbReference type="Pfam" id="PF02230"/>
    </source>
</evidence>
<dbReference type="Pfam" id="PF02230">
    <property type="entry name" value="Abhydrolase_2"/>
    <property type="match status" value="1"/>
</dbReference>
<dbReference type="EC" id="3.1.2.22" evidence="2"/>
<organism evidence="4 5">
    <name type="scientific">Microcebus murinus</name>
    <name type="common">Gray mouse lemur</name>
    <name type="synonym">Lemur murinus</name>
    <dbReference type="NCBI Taxonomy" id="30608"/>
    <lineage>
        <taxon>Eukaryota</taxon>
        <taxon>Metazoa</taxon>
        <taxon>Chordata</taxon>
        <taxon>Craniata</taxon>
        <taxon>Vertebrata</taxon>
        <taxon>Euteleostomi</taxon>
        <taxon>Mammalia</taxon>
        <taxon>Eutheria</taxon>
        <taxon>Euarchontoglires</taxon>
        <taxon>Primates</taxon>
        <taxon>Strepsirrhini</taxon>
        <taxon>Lemuriformes</taxon>
        <taxon>Cheirogaleidae</taxon>
        <taxon>Microcebus</taxon>
    </lineage>
</organism>
<evidence type="ECO:0000313" key="5">
    <source>
        <dbReference type="Proteomes" id="UP000694394"/>
    </source>
</evidence>
<reference evidence="4" key="1">
    <citation type="submission" date="2016-12" db="EMBL/GenBank/DDBJ databases">
        <title>Mouse lemur reference genome and diversity panel.</title>
        <authorList>
            <person name="Harris R."/>
            <person name="Larsen P."/>
            <person name="Liu Y."/>
            <person name="Hughes D.S."/>
            <person name="Murali S."/>
            <person name="Raveendran M."/>
            <person name="Korchina V."/>
            <person name="Wang M."/>
            <person name="Jhangiani S."/>
            <person name="Bandaranaike D."/>
            <person name="Bellair M."/>
            <person name="Blankenburg K."/>
            <person name="Chao H."/>
            <person name="Dahdouli M."/>
            <person name="Dinh H."/>
            <person name="Doddapaneni H."/>
            <person name="English A."/>
            <person name="Firestine M."/>
            <person name="Gnanaolivu R."/>
            <person name="Gross S."/>
            <person name="Hernandez B."/>
            <person name="Javaid M."/>
            <person name="Jayaseelan J."/>
            <person name="Jones J."/>
            <person name="Khan Z."/>
            <person name="Kovar C."/>
            <person name="Kurapati P."/>
            <person name="Le B."/>
            <person name="Lee S."/>
            <person name="Li M."/>
            <person name="Mathew T."/>
            <person name="Narasimhan A."/>
            <person name="Ngo D."/>
            <person name="Nguyen L."/>
            <person name="Okwuonu G."/>
            <person name="Ongeri F."/>
            <person name="Osuji N."/>
            <person name="Pu L.-L."/>
            <person name="Puazo M."/>
            <person name="Quiroz J."/>
            <person name="Raj R."/>
            <person name="Rajbhandari K."/>
            <person name="Reid J.G."/>
            <person name="Santibanez J."/>
            <person name="Sexton D."/>
            <person name="Skinner E."/>
            <person name="Vee V."/>
            <person name="Weissenberger G."/>
            <person name="Wu Y."/>
            <person name="Xin Y."/>
            <person name="Han Y."/>
            <person name="Campbell C."/>
            <person name="Brown A."/>
            <person name="Sullivan B."/>
            <person name="Shelton J."/>
            <person name="Brown S."/>
            <person name="Dudchenko O."/>
            <person name="Machol I."/>
            <person name="Durand N."/>
            <person name="Shamim M."/>
            <person name="Lieberman A."/>
            <person name="Muzny D.M."/>
            <person name="Richards S."/>
            <person name="Yoder A."/>
            <person name="Worley K.C."/>
            <person name="Rogers J."/>
            <person name="Gibbs R.A."/>
        </authorList>
    </citation>
    <scope>NUCLEOTIDE SEQUENCE [LARGE SCALE GENOMIC DNA]</scope>
</reference>
<feature type="domain" description="Phospholipase/carboxylesterase/thioesterase" evidence="3">
    <location>
        <begin position="15"/>
        <end position="104"/>
    </location>
</feature>
<dbReference type="InterPro" id="IPR003140">
    <property type="entry name" value="PLipase/COase/thioEstase"/>
</dbReference>
<dbReference type="InterPro" id="IPR029058">
    <property type="entry name" value="AB_hydrolase_fold"/>
</dbReference>
<evidence type="ECO:0000256" key="2">
    <source>
        <dbReference type="ARBA" id="ARBA00012423"/>
    </source>
</evidence>
<sequence length="154" mass="16860">MCGNTMSVSLLTDTATVSGAEWGSAMVIFLLVCGLRDTGHSWADALSTIQLPHIKYICPHAPKIPVTFNMKMVMPSWFELMGLSPEDEAGIKKAAENMKALMDPHLPPPSGWHCDIELLAASALGLPPGSKRDQRCPHLMYFYIPHLQFSPGPE</sequence>
<dbReference type="SUPFAM" id="SSF53474">
    <property type="entry name" value="alpha/beta-Hydrolases"/>
    <property type="match status" value="1"/>
</dbReference>
<dbReference type="EMBL" id="ABDC03023173">
    <property type="status" value="NOT_ANNOTATED_CDS"/>
    <property type="molecule type" value="Genomic_DNA"/>
</dbReference>
<name>A0A8C5VG00_MICMU</name>
<evidence type="ECO:0000256" key="1">
    <source>
        <dbReference type="ARBA" id="ARBA00006499"/>
    </source>
</evidence>
<comment type="similarity">
    <text evidence="1">Belongs to the AB hydrolase superfamily. AB hydrolase 2 family.</text>
</comment>
<keyword evidence="5" id="KW-1185">Reference proteome</keyword>
<dbReference type="GO" id="GO:0052689">
    <property type="term" value="F:carboxylic ester hydrolase activity"/>
    <property type="evidence" value="ECO:0007669"/>
    <property type="project" value="TreeGrafter"/>
</dbReference>